<dbReference type="RefSeq" id="XP_014550384.1">
    <property type="nucleotide sequence ID" value="XM_014694898.1"/>
</dbReference>
<gene>
    <name evidence="1" type="ORF">COCVIDRAFT_115601</name>
</gene>
<dbReference type="GeneID" id="26250778"/>
<dbReference type="HOGENOM" id="CLU_2126865_0_0_1"/>
<accession>W7E484</accession>
<evidence type="ECO:0000313" key="1">
    <source>
        <dbReference type="EMBL" id="EUN20810.1"/>
    </source>
</evidence>
<dbReference type="EMBL" id="KI968886">
    <property type="protein sequence ID" value="EUN20810.1"/>
    <property type="molecule type" value="Genomic_DNA"/>
</dbReference>
<dbReference type="AlphaFoldDB" id="W7E484"/>
<evidence type="ECO:0000313" key="2">
    <source>
        <dbReference type="Proteomes" id="UP000054337"/>
    </source>
</evidence>
<protein>
    <submittedName>
        <fullName evidence="1">Uncharacterized protein</fullName>
    </submittedName>
</protein>
<sequence>THPSTSDKILSSFATTSVYLRNADVVLERRKISTLRHNVDTETREHGNRDTWRQLSNLVDIATLGSLKVRVKQVKEVIHSLQVDNKLLYYENDELSSGITTKKQLKKQNKILQL</sequence>
<proteinExistence type="predicted"/>
<dbReference type="Proteomes" id="UP000054337">
    <property type="component" value="Unassembled WGS sequence"/>
</dbReference>
<keyword evidence="2" id="KW-1185">Reference proteome</keyword>
<name>W7E484_BIPV3</name>
<reference evidence="1 2" key="1">
    <citation type="journal article" date="2013" name="PLoS Genet.">
        <title>Comparative genome structure, secondary metabolite, and effector coding capacity across Cochliobolus pathogens.</title>
        <authorList>
            <person name="Condon B.J."/>
            <person name="Leng Y."/>
            <person name="Wu D."/>
            <person name="Bushley K.E."/>
            <person name="Ohm R.A."/>
            <person name="Otillar R."/>
            <person name="Martin J."/>
            <person name="Schackwitz W."/>
            <person name="Grimwood J."/>
            <person name="MohdZainudin N."/>
            <person name="Xue C."/>
            <person name="Wang R."/>
            <person name="Manning V.A."/>
            <person name="Dhillon B."/>
            <person name="Tu Z.J."/>
            <person name="Steffenson B.J."/>
            <person name="Salamov A."/>
            <person name="Sun H."/>
            <person name="Lowry S."/>
            <person name="LaButti K."/>
            <person name="Han J."/>
            <person name="Copeland A."/>
            <person name="Lindquist E."/>
            <person name="Barry K."/>
            <person name="Schmutz J."/>
            <person name="Baker S.E."/>
            <person name="Ciuffetti L.M."/>
            <person name="Grigoriev I.V."/>
            <person name="Zhong S."/>
            <person name="Turgeon B.G."/>
        </authorList>
    </citation>
    <scope>NUCLEOTIDE SEQUENCE [LARGE SCALE GENOMIC DNA]</scope>
    <source>
        <strain evidence="1 2">FI3</strain>
    </source>
</reference>
<organism evidence="1 2">
    <name type="scientific">Bipolaris victoriae (strain FI3)</name>
    <name type="common">Victoria blight of oats agent</name>
    <name type="synonym">Cochliobolus victoriae</name>
    <dbReference type="NCBI Taxonomy" id="930091"/>
    <lineage>
        <taxon>Eukaryota</taxon>
        <taxon>Fungi</taxon>
        <taxon>Dikarya</taxon>
        <taxon>Ascomycota</taxon>
        <taxon>Pezizomycotina</taxon>
        <taxon>Dothideomycetes</taxon>
        <taxon>Pleosporomycetidae</taxon>
        <taxon>Pleosporales</taxon>
        <taxon>Pleosporineae</taxon>
        <taxon>Pleosporaceae</taxon>
        <taxon>Bipolaris</taxon>
    </lineage>
</organism>
<feature type="non-terminal residue" evidence="1">
    <location>
        <position position="1"/>
    </location>
</feature>